<accession>A0A8J5QR10</accession>
<keyword evidence="1 7" id="KW-0813">Transport</keyword>
<comment type="subcellular location">
    <subcellularLocation>
        <location evidence="7">Nucleus</location>
        <location evidence="7">Nuclear pore complex</location>
    </subcellularLocation>
    <subcellularLocation>
        <location evidence="7">Nucleus membrane</location>
    </subcellularLocation>
</comment>
<evidence type="ECO:0000256" key="3">
    <source>
        <dbReference type="ARBA" id="ARBA00022927"/>
    </source>
</evidence>
<sequence length="799" mass="90943">MEEPVGVVLPHTNSDSADGMADPQSIEEQFANALQDYQLHKQLDPQQQQQGVSPFDALVKFKSIAADQAFQFSKQLVNQDDESDSDIRQLFETWDLETKLWDLTEILYSFRLSQGEEETLVEHDYSTLAVKQDNYIRKNPKLKEISLIIEWLQSNSDYVDVDEEVEGSSNLKWNNTKRVISNQDLNILSGNVSTKDLINQLDVDAPLRTNKVIDPKDDQIDSGNFSIIYKLLIRGKIQEAIDYANSTGNFALALILVGASQEYLNPVLDGIEDESITPGGLKHKLLWKKTVYKLSQQPNLNLYERLIYNYLSGGDIFENLKHATDNWEESLSLYLNQLLGYKLDQFVLAQSSSDELLSSITIPQPQVNSIDEILNNLSKTNTPISQKSLHPLRVVSGAIMINKVGSLLTNALTSSDANLINTPNLLRILTHLCIFVALIDPTAIDPQDLTTLITLYISQLSSNATSGSAELIPIYLSFIPDERDARETYSLFLSSITDKSQRQKQLAISKKITQPYITDDEMILIDDTKSDQLVNILRRTVERVMQETESHYQVPQTRFSIEETQVDEVDYRVYTAIEWFFENDMVQDAINGSIVIIRRFLLCGKLAALKKFAKDKNFRQLIVDYNIMMAGKNDTDSEAVTEEKKLELLQYEALLEGLKLVDEWKSFTGQQISESAWKPELVSSSLQKTDKTIHKLLLNWLKELINTSVSEDNIVLFKQFRSLYVPYLLFELMRIYQSARINDEKYMTQAYELINQVANNQSNDLLECFINCGRLQEFLVRIGELSIIGCADGGITKFI</sequence>
<dbReference type="GO" id="GO:0006406">
    <property type="term" value="P:mRNA export from nucleus"/>
    <property type="evidence" value="ECO:0007669"/>
    <property type="project" value="TreeGrafter"/>
</dbReference>
<evidence type="ECO:0000313" key="9">
    <source>
        <dbReference type="EMBL" id="KAG7665983.1"/>
    </source>
</evidence>
<evidence type="ECO:0000256" key="1">
    <source>
        <dbReference type="ARBA" id="ARBA00022448"/>
    </source>
</evidence>
<name>A0A8J5QR10_9ASCO</name>
<dbReference type="GO" id="GO:0031965">
    <property type="term" value="C:nuclear membrane"/>
    <property type="evidence" value="ECO:0007669"/>
    <property type="project" value="UniProtKB-SubCell"/>
</dbReference>
<comment type="subunit">
    <text evidence="7">Part of the nuclear pore complex (NPC).</text>
</comment>
<keyword evidence="10" id="KW-1185">Reference proteome</keyword>
<dbReference type="GO" id="GO:0006606">
    <property type="term" value="P:protein import into nucleus"/>
    <property type="evidence" value="ECO:0007669"/>
    <property type="project" value="TreeGrafter"/>
</dbReference>
<keyword evidence="2" id="KW-0509">mRNA transport</keyword>
<dbReference type="PANTHER" id="PTHR13003:SF2">
    <property type="entry name" value="NUCLEAR PORE COMPLEX PROTEIN NUP107"/>
    <property type="match status" value="1"/>
</dbReference>
<dbReference type="RefSeq" id="XP_049266215.1">
    <property type="nucleotide sequence ID" value="XM_049408083.1"/>
</dbReference>
<keyword evidence="7" id="KW-0472">Membrane</keyword>
<dbReference type="OrthoDB" id="3098at2759"/>
<keyword evidence="6 7" id="KW-0539">Nucleus</keyword>
<gene>
    <name evidence="9" type="ORF">J8A68_000413</name>
</gene>
<comment type="similarity">
    <text evidence="7">Belongs to the nucleoporin Nup84/Nup107 family.</text>
</comment>
<evidence type="ECO:0000256" key="8">
    <source>
        <dbReference type="SAM" id="MobiDB-lite"/>
    </source>
</evidence>
<dbReference type="AlphaFoldDB" id="A0A8J5QR10"/>
<keyword evidence="4 7" id="KW-0811">Translocation</keyword>
<keyword evidence="5 7" id="KW-0906">Nuclear pore complex</keyword>
<organism evidence="9 10">
    <name type="scientific">[Candida] subhashii</name>
    <dbReference type="NCBI Taxonomy" id="561895"/>
    <lineage>
        <taxon>Eukaryota</taxon>
        <taxon>Fungi</taxon>
        <taxon>Dikarya</taxon>
        <taxon>Ascomycota</taxon>
        <taxon>Saccharomycotina</taxon>
        <taxon>Pichiomycetes</taxon>
        <taxon>Debaryomycetaceae</taxon>
        <taxon>Spathaspora</taxon>
    </lineage>
</organism>
<evidence type="ECO:0000256" key="5">
    <source>
        <dbReference type="ARBA" id="ARBA00023132"/>
    </source>
</evidence>
<dbReference type="GO" id="GO:0017056">
    <property type="term" value="F:structural constituent of nuclear pore"/>
    <property type="evidence" value="ECO:0007669"/>
    <property type="project" value="UniProtKB-UniRule"/>
</dbReference>
<proteinExistence type="inferred from homology"/>
<evidence type="ECO:0000313" key="10">
    <source>
        <dbReference type="Proteomes" id="UP000694255"/>
    </source>
</evidence>
<comment type="function">
    <text evidence="7">Functions as a component of the nuclear pore complex (NPC).</text>
</comment>
<dbReference type="EMBL" id="JAGSYN010000044">
    <property type="protein sequence ID" value="KAG7665983.1"/>
    <property type="molecule type" value="Genomic_DNA"/>
</dbReference>
<dbReference type="Pfam" id="PF04121">
    <property type="entry name" value="Nup84_Nup100"/>
    <property type="match status" value="1"/>
</dbReference>
<reference evidence="9 10" key="1">
    <citation type="journal article" date="2021" name="DNA Res.">
        <title>Genome analysis of Candida subhashii reveals its hybrid nature and dual mitochondrial genome conformations.</title>
        <authorList>
            <person name="Mixao V."/>
            <person name="Hegedusova E."/>
            <person name="Saus E."/>
            <person name="Pryszcz L.P."/>
            <person name="Cillingova A."/>
            <person name="Nosek J."/>
            <person name="Gabaldon T."/>
        </authorList>
    </citation>
    <scope>NUCLEOTIDE SEQUENCE [LARGE SCALE GENOMIC DNA]</scope>
    <source>
        <strain evidence="9 10">CBS 10753</strain>
    </source>
</reference>
<dbReference type="GO" id="GO:0000973">
    <property type="term" value="P:post-transcriptional tethering of RNA polymerase II gene DNA at nuclear periphery"/>
    <property type="evidence" value="ECO:0007669"/>
    <property type="project" value="TreeGrafter"/>
</dbReference>
<dbReference type="Proteomes" id="UP000694255">
    <property type="component" value="Unassembled WGS sequence"/>
</dbReference>
<dbReference type="GO" id="GO:0031080">
    <property type="term" value="C:nuclear pore outer ring"/>
    <property type="evidence" value="ECO:0007669"/>
    <property type="project" value="TreeGrafter"/>
</dbReference>
<comment type="caution">
    <text evidence="9">The sequence shown here is derived from an EMBL/GenBank/DDBJ whole genome shotgun (WGS) entry which is preliminary data.</text>
</comment>
<dbReference type="InterPro" id="IPR007252">
    <property type="entry name" value="Nup84/Nup107"/>
</dbReference>
<evidence type="ECO:0000256" key="6">
    <source>
        <dbReference type="ARBA" id="ARBA00023242"/>
    </source>
</evidence>
<evidence type="ECO:0000256" key="4">
    <source>
        <dbReference type="ARBA" id="ARBA00023010"/>
    </source>
</evidence>
<dbReference type="PANTHER" id="PTHR13003">
    <property type="entry name" value="NUP107-RELATED"/>
    <property type="match status" value="1"/>
</dbReference>
<feature type="region of interest" description="Disordered" evidence="8">
    <location>
        <begin position="1"/>
        <end position="21"/>
    </location>
</feature>
<protein>
    <recommendedName>
        <fullName evidence="7">Nuclear pore complex protein</fullName>
    </recommendedName>
</protein>
<evidence type="ECO:0000256" key="2">
    <source>
        <dbReference type="ARBA" id="ARBA00022816"/>
    </source>
</evidence>
<dbReference type="GeneID" id="73467214"/>
<keyword evidence="3" id="KW-0653">Protein transport</keyword>
<evidence type="ECO:0000256" key="7">
    <source>
        <dbReference type="RuleBase" id="RU365072"/>
    </source>
</evidence>